<dbReference type="AlphaFoldDB" id="A0A8K0VV99"/>
<accession>A0A8K0VV99</accession>
<reference evidence="3" key="1">
    <citation type="journal article" date="2021" name="Nat. Commun.">
        <title>Genetic determinants of endophytism in the Arabidopsis root mycobiome.</title>
        <authorList>
            <person name="Mesny F."/>
            <person name="Miyauchi S."/>
            <person name="Thiergart T."/>
            <person name="Pickel B."/>
            <person name="Atanasova L."/>
            <person name="Karlsson M."/>
            <person name="Huettel B."/>
            <person name="Barry K.W."/>
            <person name="Haridas S."/>
            <person name="Chen C."/>
            <person name="Bauer D."/>
            <person name="Andreopoulos W."/>
            <person name="Pangilinan J."/>
            <person name="LaButti K."/>
            <person name="Riley R."/>
            <person name="Lipzen A."/>
            <person name="Clum A."/>
            <person name="Drula E."/>
            <person name="Henrissat B."/>
            <person name="Kohler A."/>
            <person name="Grigoriev I.V."/>
            <person name="Martin F.M."/>
            <person name="Hacquard S."/>
        </authorList>
    </citation>
    <scope>NUCLEOTIDE SEQUENCE</scope>
    <source>
        <strain evidence="3">MPI-SDFR-AT-0120</strain>
    </source>
</reference>
<dbReference type="InterPro" id="IPR050426">
    <property type="entry name" value="Glycosyltransferase_28"/>
</dbReference>
<keyword evidence="4" id="KW-1185">Reference proteome</keyword>
<feature type="chain" id="PRO_5035439637" description="Erythromycin biosynthesis protein CIII-like C-terminal domain-containing protein" evidence="1">
    <location>
        <begin position="24"/>
        <end position="522"/>
    </location>
</feature>
<dbReference type="Gene3D" id="3.40.50.2000">
    <property type="entry name" value="Glycogen Phosphorylase B"/>
    <property type="match status" value="2"/>
</dbReference>
<comment type="caution">
    <text evidence="3">The sequence shown here is derived from an EMBL/GenBank/DDBJ whole genome shotgun (WGS) entry which is preliminary data.</text>
</comment>
<evidence type="ECO:0000256" key="1">
    <source>
        <dbReference type="SAM" id="SignalP"/>
    </source>
</evidence>
<organism evidence="3 4">
    <name type="scientific">Paraphoma chrysanthemicola</name>
    <dbReference type="NCBI Taxonomy" id="798071"/>
    <lineage>
        <taxon>Eukaryota</taxon>
        <taxon>Fungi</taxon>
        <taxon>Dikarya</taxon>
        <taxon>Ascomycota</taxon>
        <taxon>Pezizomycotina</taxon>
        <taxon>Dothideomycetes</taxon>
        <taxon>Pleosporomycetidae</taxon>
        <taxon>Pleosporales</taxon>
        <taxon>Pleosporineae</taxon>
        <taxon>Phaeosphaeriaceae</taxon>
        <taxon>Paraphoma</taxon>
    </lineage>
</organism>
<dbReference type="SUPFAM" id="SSF53756">
    <property type="entry name" value="UDP-Glycosyltransferase/glycogen phosphorylase"/>
    <property type="match status" value="1"/>
</dbReference>
<evidence type="ECO:0000313" key="3">
    <source>
        <dbReference type="EMBL" id="KAH7079785.1"/>
    </source>
</evidence>
<feature type="signal peptide" evidence="1">
    <location>
        <begin position="1"/>
        <end position="23"/>
    </location>
</feature>
<dbReference type="GO" id="GO:0016757">
    <property type="term" value="F:glycosyltransferase activity"/>
    <property type="evidence" value="ECO:0007669"/>
    <property type="project" value="UniProtKB-ARBA"/>
</dbReference>
<proteinExistence type="predicted"/>
<protein>
    <recommendedName>
        <fullName evidence="2">Erythromycin biosynthesis protein CIII-like C-terminal domain-containing protein</fullName>
    </recommendedName>
</protein>
<dbReference type="OrthoDB" id="5835829at2759"/>
<sequence>MTFTSRLLVFAVFPILALLSLQAWYPTVLRDIENVVLPLITNVPFSRNLSIPGPPLRADTPLIVTAFPHWSHYEKIARIAVALADLGYPITFITGRIFEQNVGSLHANITFQPIIGQPDKLSAEDYEVLKTLKPGSVEERVFLETKAFVDGMPDQHHTLQNVFSSFRKAHGSSKPLISLYDVPFGGHIPILLGAPGIKPYASVALSCHPLTLDSVDTYPFHMGKKPHIGSDAVSIHHEANQQHNMDDATRKISQAFWQKAKDLGSVEMHDWHTYHTMAAVPDHLMVLGVPEFEYSRSDLRPNVHYFGAFPKDKQQQSSELNLPEWWDDVAVAKTAGKKIVAVSQGTLGTNMGDLLLPTLEALKDRDDILVIATTVAVEVKDVPNLVIPKNARVAKFVPYDLLIPKLDVLVNNGGFGAVISSLSQGVPMVLAGTGQDKNVTNTIVDWKEVGINLGRIDPTVDQLRDSIFKVLEEEKYRRNAIAMSKIFERYNLSEVFDNVIQDIVRRWQEVESGIRKNDAFRG</sequence>
<feature type="domain" description="Erythromycin biosynthesis protein CIII-like C-terminal" evidence="2">
    <location>
        <begin position="370"/>
        <end position="484"/>
    </location>
</feature>
<dbReference type="PANTHER" id="PTHR48050">
    <property type="entry name" value="STEROL 3-BETA-GLUCOSYLTRANSFERASE"/>
    <property type="match status" value="1"/>
</dbReference>
<dbReference type="Pfam" id="PF06722">
    <property type="entry name" value="EryCIII-like_C"/>
    <property type="match status" value="1"/>
</dbReference>
<dbReference type="EMBL" id="JAGMVJ010000016">
    <property type="protein sequence ID" value="KAH7079785.1"/>
    <property type="molecule type" value="Genomic_DNA"/>
</dbReference>
<name>A0A8K0VV99_9PLEO</name>
<dbReference type="InterPro" id="IPR010610">
    <property type="entry name" value="EryCIII-like_C"/>
</dbReference>
<dbReference type="Proteomes" id="UP000813461">
    <property type="component" value="Unassembled WGS sequence"/>
</dbReference>
<dbReference type="PANTHER" id="PTHR48050:SF13">
    <property type="entry name" value="STEROL 3-BETA-GLUCOSYLTRANSFERASE UGT80A2"/>
    <property type="match status" value="1"/>
</dbReference>
<evidence type="ECO:0000313" key="4">
    <source>
        <dbReference type="Proteomes" id="UP000813461"/>
    </source>
</evidence>
<keyword evidence="1" id="KW-0732">Signal</keyword>
<evidence type="ECO:0000259" key="2">
    <source>
        <dbReference type="Pfam" id="PF06722"/>
    </source>
</evidence>
<gene>
    <name evidence="3" type="ORF">FB567DRAFT_129041</name>
</gene>